<evidence type="ECO:0000259" key="1">
    <source>
        <dbReference type="SMART" id="SM00244"/>
    </source>
</evidence>
<dbReference type="SMART" id="SM00244">
    <property type="entry name" value="PHB"/>
    <property type="match status" value="1"/>
</dbReference>
<dbReference type="PRINTS" id="PR00679">
    <property type="entry name" value="PROHIBITIN"/>
</dbReference>
<dbReference type="OrthoDB" id="9812991at2"/>
<evidence type="ECO:0000313" key="2">
    <source>
        <dbReference type="EMBL" id="ADL53030.1"/>
    </source>
</evidence>
<dbReference type="eggNOG" id="COG0330">
    <property type="taxonomic scope" value="Bacteria"/>
</dbReference>
<protein>
    <submittedName>
        <fullName evidence="2">Band 7 protein</fullName>
    </submittedName>
</protein>
<dbReference type="InterPro" id="IPR036013">
    <property type="entry name" value="Band_7/SPFH_dom_sf"/>
</dbReference>
<dbReference type="HOGENOM" id="CLU_047969_1_0_9"/>
<accession>D9SV56</accession>
<sequence>MSRYMSRKFLIGGLITASVMIAGTVLLAMSVTKIKPGYAGVIYGMDGGIKNKTLSQGWHLILPTEHITSYPVSTETVFLSKDNKEGGKDDESFDINTKSGKPVNVDVSYSYHMDVNKLPDIFTKFRGQSAETIENNFIRRSLKSSINNVTSSYEVMDVYGASRPEIQGKVMDEFTKDMEQYGISVESFTFLAIRPDNNSMQAIQDKVDAEQKLQTAKVLQEQAKVDAETKRINAQGESDSALIKAQGEAKANDAVKQSLTPELVEYTKWSKWDGKLPTTMTGSGSLIQIPATGTTENTNK</sequence>
<dbReference type="AlphaFoldDB" id="D9SV56"/>
<organism evidence="2 3">
    <name type="scientific">Clostridium cellulovorans (strain ATCC 35296 / DSM 3052 / OCM 3 / 743B)</name>
    <dbReference type="NCBI Taxonomy" id="573061"/>
    <lineage>
        <taxon>Bacteria</taxon>
        <taxon>Bacillati</taxon>
        <taxon>Bacillota</taxon>
        <taxon>Clostridia</taxon>
        <taxon>Eubacteriales</taxon>
        <taxon>Clostridiaceae</taxon>
        <taxon>Clostridium</taxon>
    </lineage>
</organism>
<dbReference type="Proteomes" id="UP000002730">
    <property type="component" value="Chromosome"/>
</dbReference>
<dbReference type="KEGG" id="ccb:Clocel_3350"/>
<evidence type="ECO:0000313" key="3">
    <source>
        <dbReference type="Proteomes" id="UP000002730"/>
    </source>
</evidence>
<gene>
    <name evidence="2" type="ordered locus">Clocel_3350</name>
</gene>
<dbReference type="SUPFAM" id="SSF117892">
    <property type="entry name" value="Band 7/SPFH domain"/>
    <property type="match status" value="1"/>
</dbReference>
<proteinExistence type="predicted"/>
<dbReference type="GO" id="GO:0016020">
    <property type="term" value="C:membrane"/>
    <property type="evidence" value="ECO:0007669"/>
    <property type="project" value="InterPro"/>
</dbReference>
<dbReference type="PANTHER" id="PTHR23222">
    <property type="entry name" value="PROHIBITIN"/>
    <property type="match status" value="1"/>
</dbReference>
<dbReference type="PANTHER" id="PTHR23222:SF0">
    <property type="entry name" value="PROHIBITIN 1"/>
    <property type="match status" value="1"/>
</dbReference>
<dbReference type="InterPro" id="IPR001107">
    <property type="entry name" value="Band_7"/>
</dbReference>
<keyword evidence="3" id="KW-1185">Reference proteome</keyword>
<dbReference type="Gene3D" id="3.30.479.30">
    <property type="entry name" value="Band 7 domain"/>
    <property type="match status" value="1"/>
</dbReference>
<reference evidence="2 3" key="1">
    <citation type="submission" date="2010-08" db="EMBL/GenBank/DDBJ databases">
        <title>Complete sequence of Clostridium cellulovorans 743B.</title>
        <authorList>
            <consortium name="US DOE Joint Genome Institute"/>
            <person name="Lucas S."/>
            <person name="Copeland A."/>
            <person name="Lapidus A."/>
            <person name="Cheng J.-F."/>
            <person name="Bruce D."/>
            <person name="Goodwin L."/>
            <person name="Pitluck S."/>
            <person name="Chertkov O."/>
            <person name="Detter J.C."/>
            <person name="Han C."/>
            <person name="Tapia R."/>
            <person name="Land M."/>
            <person name="Hauser L."/>
            <person name="Chang Y.-J."/>
            <person name="Jeffries C."/>
            <person name="Kyrpides N."/>
            <person name="Ivanova N."/>
            <person name="Mikhailova N."/>
            <person name="Hemme C.L."/>
            <person name="Woyke T."/>
        </authorList>
    </citation>
    <scope>NUCLEOTIDE SEQUENCE [LARGE SCALE GENOMIC DNA]</scope>
    <source>
        <strain evidence="3">ATCC 35296 / DSM 3052 / OCM 3 / 743B</strain>
    </source>
</reference>
<dbReference type="RefSeq" id="WP_010073426.1">
    <property type="nucleotide sequence ID" value="NC_014393.1"/>
</dbReference>
<name>D9SV56_CLOC7</name>
<dbReference type="STRING" id="573061.Clocel_3350"/>
<dbReference type="EMBL" id="CP002160">
    <property type="protein sequence ID" value="ADL53030.1"/>
    <property type="molecule type" value="Genomic_DNA"/>
</dbReference>
<dbReference type="Pfam" id="PF01145">
    <property type="entry name" value="Band_7"/>
    <property type="match status" value="1"/>
</dbReference>
<dbReference type="CDD" id="cd03401">
    <property type="entry name" value="SPFH_prohibitin"/>
    <property type="match status" value="1"/>
</dbReference>
<dbReference type="InterPro" id="IPR000163">
    <property type="entry name" value="Prohibitin"/>
</dbReference>
<feature type="domain" description="Band 7" evidence="1">
    <location>
        <begin position="29"/>
        <end position="207"/>
    </location>
</feature>